<gene>
    <name evidence="1" type="ORF">PR003_g28905</name>
</gene>
<dbReference type="SUPFAM" id="SSF50630">
    <property type="entry name" value="Acid proteases"/>
    <property type="match status" value="1"/>
</dbReference>
<organism evidence="1 2">
    <name type="scientific">Phytophthora rubi</name>
    <dbReference type="NCBI Taxonomy" id="129364"/>
    <lineage>
        <taxon>Eukaryota</taxon>
        <taxon>Sar</taxon>
        <taxon>Stramenopiles</taxon>
        <taxon>Oomycota</taxon>
        <taxon>Peronosporomycetes</taxon>
        <taxon>Peronosporales</taxon>
        <taxon>Peronosporaceae</taxon>
        <taxon>Phytophthora</taxon>
    </lineage>
</organism>
<sequence length="309" mass="35300">MELLPGQKRGYWKYHAPEKWFRQAKIRGKLENHPAVLLLDSGAEVSIVDTTFAREVGCLIDTSMTQECVGIRDETYYTVGRARHKVTLAGNLVYFFEAWVGDLAGQNAILGMDFMVPAGIRLDAGDGTVCLPDEVRVQMLERRPLYGTRTNLIMPDTPPLRIESYRDRDVRLRSRSQDRHELWVTRGKSWVTTLVDGRSPYLRVTNLSNAPLALDTHTKLGMWIAKDQLPREYGFVRIGSRKYQEWQNLVYEAAIDNEDAPHVKDLTPLPERRQYQPPKSILRRGEIFAKVAVNTARPVAKYGPQPTMC</sequence>
<proteinExistence type="predicted"/>
<name>A0A6A4BQR5_9STRA</name>
<keyword evidence="2" id="KW-1185">Reference proteome</keyword>
<dbReference type="InterPro" id="IPR021109">
    <property type="entry name" value="Peptidase_aspartic_dom_sf"/>
</dbReference>
<comment type="caution">
    <text evidence="1">The sequence shown here is derived from an EMBL/GenBank/DDBJ whole genome shotgun (WGS) entry which is preliminary data.</text>
</comment>
<dbReference type="EMBL" id="QXFT01004593">
    <property type="protein sequence ID" value="KAE9277003.1"/>
    <property type="molecule type" value="Genomic_DNA"/>
</dbReference>
<dbReference type="PROSITE" id="PS00141">
    <property type="entry name" value="ASP_PROTEASE"/>
    <property type="match status" value="1"/>
</dbReference>
<accession>A0A6A4BQR5</accession>
<dbReference type="InterPro" id="IPR001969">
    <property type="entry name" value="Aspartic_peptidase_AS"/>
</dbReference>
<protein>
    <recommendedName>
        <fullName evidence="3">Peptidase A2 domain-containing protein</fullName>
    </recommendedName>
</protein>
<dbReference type="GO" id="GO:0004190">
    <property type="term" value="F:aspartic-type endopeptidase activity"/>
    <property type="evidence" value="ECO:0007669"/>
    <property type="project" value="InterPro"/>
</dbReference>
<dbReference type="CDD" id="cd00303">
    <property type="entry name" value="retropepsin_like"/>
    <property type="match status" value="1"/>
</dbReference>
<dbReference type="Proteomes" id="UP000434957">
    <property type="component" value="Unassembled WGS sequence"/>
</dbReference>
<evidence type="ECO:0008006" key="3">
    <source>
        <dbReference type="Google" id="ProtNLM"/>
    </source>
</evidence>
<evidence type="ECO:0000313" key="1">
    <source>
        <dbReference type="EMBL" id="KAE9277003.1"/>
    </source>
</evidence>
<dbReference type="Gene3D" id="2.40.70.10">
    <property type="entry name" value="Acid Proteases"/>
    <property type="match status" value="1"/>
</dbReference>
<dbReference type="Pfam" id="PF13650">
    <property type="entry name" value="Asp_protease_2"/>
    <property type="match status" value="1"/>
</dbReference>
<reference evidence="1 2" key="1">
    <citation type="submission" date="2018-08" db="EMBL/GenBank/DDBJ databases">
        <title>Genomic investigation of the strawberry pathogen Phytophthora fragariae indicates pathogenicity is determined by transcriptional variation in three key races.</title>
        <authorList>
            <person name="Adams T.M."/>
            <person name="Armitage A.D."/>
            <person name="Sobczyk M.K."/>
            <person name="Bates H.J."/>
            <person name="Dunwell J.M."/>
            <person name="Nellist C.F."/>
            <person name="Harrison R.J."/>
        </authorList>
    </citation>
    <scope>NUCLEOTIDE SEQUENCE [LARGE SCALE GENOMIC DNA]</scope>
    <source>
        <strain evidence="1 2">SCRP333</strain>
    </source>
</reference>
<evidence type="ECO:0000313" key="2">
    <source>
        <dbReference type="Proteomes" id="UP000434957"/>
    </source>
</evidence>
<dbReference type="GO" id="GO:0006508">
    <property type="term" value="P:proteolysis"/>
    <property type="evidence" value="ECO:0007669"/>
    <property type="project" value="InterPro"/>
</dbReference>
<dbReference type="AlphaFoldDB" id="A0A6A4BQR5"/>